<gene>
    <name evidence="3" type="ORF">K490DRAFT_66937</name>
</gene>
<dbReference type="GO" id="GO:0003723">
    <property type="term" value="F:RNA binding"/>
    <property type="evidence" value="ECO:0007669"/>
    <property type="project" value="UniProtKB-KW"/>
</dbReference>
<dbReference type="OrthoDB" id="10055769at2759"/>
<dbReference type="EC" id="2.7.7.48" evidence="1"/>
<comment type="caution">
    <text evidence="3">The sequence shown here is derived from an EMBL/GenBank/DDBJ whole genome shotgun (WGS) entry which is preliminary data.</text>
</comment>
<comment type="similarity">
    <text evidence="1">Belongs to the RdRP family.</text>
</comment>
<accession>A0A9P4HTS0</accession>
<keyword evidence="1" id="KW-0694">RNA-binding</keyword>
<keyword evidence="1" id="KW-0808">Transferase</keyword>
<organism evidence="3 4">
    <name type="scientific">Saccharata proteae CBS 121410</name>
    <dbReference type="NCBI Taxonomy" id="1314787"/>
    <lineage>
        <taxon>Eukaryota</taxon>
        <taxon>Fungi</taxon>
        <taxon>Dikarya</taxon>
        <taxon>Ascomycota</taxon>
        <taxon>Pezizomycotina</taxon>
        <taxon>Dothideomycetes</taxon>
        <taxon>Dothideomycetes incertae sedis</taxon>
        <taxon>Botryosphaeriales</taxon>
        <taxon>Saccharataceae</taxon>
        <taxon>Saccharata</taxon>
    </lineage>
</organism>
<dbReference type="InterPro" id="IPR057596">
    <property type="entry name" value="RDRP_core"/>
</dbReference>
<evidence type="ECO:0000313" key="4">
    <source>
        <dbReference type="Proteomes" id="UP000799776"/>
    </source>
</evidence>
<keyword evidence="1" id="KW-0548">Nucleotidyltransferase</keyword>
<dbReference type="Gene3D" id="1.10.8.790">
    <property type="entry name" value="RNA-dependent RNA polymerase, slab domain, helical subdomain-like"/>
    <property type="match status" value="1"/>
</dbReference>
<evidence type="ECO:0000259" key="2">
    <source>
        <dbReference type="Pfam" id="PF05183"/>
    </source>
</evidence>
<sequence length="1002" mass="113776">MEPSEKLGLMPFKFRWEIVRVALATGISDPDILLPPLGDNYRDYDAFWSYLENHESCRKLKMPDKGSEKAWDLAEGRFDNVTLKADLVYNKSNRGPFFNLSLKPLEKDKSCRFQRAFGGDRFLYVQVPPIRSNFIPKGKGTEDDVRLRYEEWLVQPDKPFLGRYWTIFHVENIKSKTMQRESKATRQRLVLFATHGFDIKLKPEANGISPRKSGPRKVIMSSEPEASVSDVLDWFMPLKLNAYQPFTKAFARLDLGLSRTDAGIKFLPSQVRFVKDTLADGSREDRSFNDRKCKWVSPHDPKNPQVMNDGCSRISIGALLAHWRSKSLPGPVPSAVQGRIGGAKGVWIISASTDTTDPEHLDHWIEISDSQLKFKPHPRDDCDETYDQNRLLFEPLASSAPPSSSSLNKAFFPILLDRGIPKERLRDLVTMCLHRNREALLDAVQSDDLRRWVNSQNSLNEERNRDGMMTWQGGLPMPLGEKVVLLLESGFNPQECPYLANIVVRMVQADLLKLRHKFDIPVARSTFVLGIADPIGVLAPGQVHLMFSQNFSDDVTGESKMYLDNLEVLVARHPALRNSDIQKVKAVFKKELDHLRDVIVFPSKGEFPLAGKLQGGDYDGDRFWVSWEPSLTNGFKNAPAPYTSPIPEDYGISVDRRTLGEIQANQWLQESFKFRNKPELLGVVTKLHGRVSYKQNQIDSYIVNKLVDLHDLLVDSSKNGYVFDDAAYKKFVTTQLRLNLKDIKDQAYEQGMQLDEANRRKHGKTKTPKIKYNPNHILDHLYWEVIVPHTEETLRQLSRNFDDSTTLYDPDLLDPFENELQDAMNSADTARAQCLEALEAAVKELRPVWNRLTTKDPDLNNPDDYNDALEKTYSHYLSIAPLNPTASASISAYLSPITPGGPCRWAVLRASAFAGAESEVKRFEGRRQSKWASGPTCLFHIAGRELCFIKAMRVGGWRVLRGESWGLLKPRRGRKKGVVQVVEEMGEGWESEEEGEVGLGLV</sequence>
<comment type="catalytic activity">
    <reaction evidence="1">
        <text>RNA(n) + a ribonucleoside 5'-triphosphate = RNA(n+1) + diphosphate</text>
        <dbReference type="Rhea" id="RHEA:21248"/>
        <dbReference type="Rhea" id="RHEA-COMP:14527"/>
        <dbReference type="Rhea" id="RHEA-COMP:17342"/>
        <dbReference type="ChEBI" id="CHEBI:33019"/>
        <dbReference type="ChEBI" id="CHEBI:61557"/>
        <dbReference type="ChEBI" id="CHEBI:140395"/>
        <dbReference type="EC" id="2.7.7.48"/>
    </reaction>
</comment>
<keyword evidence="1" id="KW-0696">RNA-directed RNA polymerase</keyword>
<evidence type="ECO:0000313" key="3">
    <source>
        <dbReference type="EMBL" id="KAF2086382.1"/>
    </source>
</evidence>
<evidence type="ECO:0000256" key="1">
    <source>
        <dbReference type="RuleBase" id="RU363098"/>
    </source>
</evidence>
<keyword evidence="4" id="KW-1185">Reference proteome</keyword>
<reference evidence="3" key="1">
    <citation type="journal article" date="2020" name="Stud. Mycol.">
        <title>101 Dothideomycetes genomes: a test case for predicting lifestyles and emergence of pathogens.</title>
        <authorList>
            <person name="Haridas S."/>
            <person name="Albert R."/>
            <person name="Binder M."/>
            <person name="Bloem J."/>
            <person name="Labutti K."/>
            <person name="Salamov A."/>
            <person name="Andreopoulos B."/>
            <person name="Baker S."/>
            <person name="Barry K."/>
            <person name="Bills G."/>
            <person name="Bluhm B."/>
            <person name="Cannon C."/>
            <person name="Castanera R."/>
            <person name="Culley D."/>
            <person name="Daum C."/>
            <person name="Ezra D."/>
            <person name="Gonzalez J."/>
            <person name="Henrissat B."/>
            <person name="Kuo A."/>
            <person name="Liang C."/>
            <person name="Lipzen A."/>
            <person name="Lutzoni F."/>
            <person name="Magnuson J."/>
            <person name="Mondo S."/>
            <person name="Nolan M."/>
            <person name="Ohm R."/>
            <person name="Pangilinan J."/>
            <person name="Park H.-J."/>
            <person name="Ramirez L."/>
            <person name="Alfaro M."/>
            <person name="Sun H."/>
            <person name="Tritt A."/>
            <person name="Yoshinaga Y."/>
            <person name="Zwiers L.-H."/>
            <person name="Turgeon B."/>
            <person name="Goodwin S."/>
            <person name="Spatafora J."/>
            <person name="Crous P."/>
            <person name="Grigoriev I."/>
        </authorList>
    </citation>
    <scope>NUCLEOTIDE SEQUENCE</scope>
    <source>
        <strain evidence="3">CBS 121410</strain>
    </source>
</reference>
<dbReference type="Proteomes" id="UP000799776">
    <property type="component" value="Unassembled WGS sequence"/>
</dbReference>
<dbReference type="GO" id="GO:0030422">
    <property type="term" value="P:siRNA processing"/>
    <property type="evidence" value="ECO:0007669"/>
    <property type="project" value="TreeGrafter"/>
</dbReference>
<dbReference type="AlphaFoldDB" id="A0A9P4HTS0"/>
<dbReference type="PANTHER" id="PTHR23079:SF55">
    <property type="entry name" value="RNA-DIRECTED RNA POLYMERASE"/>
    <property type="match status" value="1"/>
</dbReference>
<dbReference type="PANTHER" id="PTHR23079">
    <property type="entry name" value="RNA-DEPENDENT RNA POLYMERASE"/>
    <property type="match status" value="1"/>
</dbReference>
<feature type="domain" description="RDRP core" evidence="2">
    <location>
        <begin position="101"/>
        <end position="785"/>
    </location>
</feature>
<dbReference type="InterPro" id="IPR007855">
    <property type="entry name" value="RDRP"/>
</dbReference>
<proteinExistence type="inferred from homology"/>
<dbReference type="Pfam" id="PF05183">
    <property type="entry name" value="RdRP"/>
    <property type="match status" value="1"/>
</dbReference>
<dbReference type="EMBL" id="ML978725">
    <property type="protein sequence ID" value="KAF2086382.1"/>
    <property type="molecule type" value="Genomic_DNA"/>
</dbReference>
<name>A0A9P4HTS0_9PEZI</name>
<dbReference type="GO" id="GO:0003968">
    <property type="term" value="F:RNA-directed RNA polymerase activity"/>
    <property type="evidence" value="ECO:0007669"/>
    <property type="project" value="UniProtKB-KW"/>
</dbReference>
<protein>
    <recommendedName>
        <fullName evidence="1">RNA-dependent RNA polymerase</fullName>
        <ecNumber evidence="1">2.7.7.48</ecNumber>
    </recommendedName>
</protein>
<dbReference type="GO" id="GO:0031380">
    <property type="term" value="C:nuclear RNA-directed RNA polymerase complex"/>
    <property type="evidence" value="ECO:0007669"/>
    <property type="project" value="TreeGrafter"/>
</dbReference>